<name>A0A1Y1BTB9_9BURK</name>
<evidence type="ECO:0000259" key="3">
    <source>
        <dbReference type="Pfam" id="PF13518"/>
    </source>
</evidence>
<accession>A0A1Y1BTB9</accession>
<protein>
    <submittedName>
        <fullName evidence="6">Transcriptional regulator</fullName>
    </submittedName>
</protein>
<dbReference type="EMBL" id="AP018112">
    <property type="protein sequence ID" value="BAX60556.1"/>
    <property type="molecule type" value="Genomic_DNA"/>
</dbReference>
<feature type="region of interest" description="Disordered" evidence="2">
    <location>
        <begin position="110"/>
        <end position="140"/>
    </location>
</feature>
<dbReference type="Proteomes" id="UP000218432">
    <property type="component" value="Chromosome 3"/>
</dbReference>
<evidence type="ECO:0000313" key="7">
    <source>
        <dbReference type="Proteomes" id="UP000218432"/>
    </source>
</evidence>
<evidence type="ECO:0000256" key="2">
    <source>
        <dbReference type="SAM" id="MobiDB-lite"/>
    </source>
</evidence>
<dbReference type="InterPro" id="IPR010921">
    <property type="entry name" value="Trp_repressor/repl_initiator"/>
</dbReference>
<dbReference type="Proteomes" id="UP000218432">
    <property type="component" value="Chromosome 1"/>
</dbReference>
<dbReference type="InterPro" id="IPR052057">
    <property type="entry name" value="IS150/IS1296_orfA-like"/>
</dbReference>
<proteinExistence type="inferred from homology"/>
<feature type="domain" description="Insertion element IS150 protein InsJ-like helix-turn-helix" evidence="3">
    <location>
        <begin position="63"/>
        <end position="117"/>
    </location>
</feature>
<dbReference type="AlphaFoldDB" id="A0A1Y1BTB9"/>
<dbReference type="EMBL" id="AP018113">
    <property type="protein sequence ID" value="BAX63282.1"/>
    <property type="molecule type" value="Genomic_DNA"/>
</dbReference>
<evidence type="ECO:0000313" key="5">
    <source>
        <dbReference type="EMBL" id="BAX60556.1"/>
    </source>
</evidence>
<dbReference type="Pfam" id="PF13518">
    <property type="entry name" value="HTH_28"/>
    <property type="match status" value="2"/>
</dbReference>
<evidence type="ECO:0000313" key="6">
    <source>
        <dbReference type="EMBL" id="BAX63282.1"/>
    </source>
</evidence>
<dbReference type="InterPro" id="IPR055247">
    <property type="entry name" value="InsJ-like_HTH"/>
</dbReference>
<dbReference type="PANTHER" id="PTHR33795">
    <property type="entry name" value="INSERTION ELEMENT IS150 PROTEIN INSJ"/>
    <property type="match status" value="1"/>
</dbReference>
<evidence type="ECO:0000256" key="1">
    <source>
        <dbReference type="ARBA" id="ARBA00038232"/>
    </source>
</evidence>
<sequence>MTKYSEALRQQVVQEHLAEGLGSIRLAKRHGINRSAIRRWIAAYRLHGDAGLRRKTSQYDAQFKLSVLLHMWRAELSYRQVAAVFDIRSPNCIGQWERLYHDGGLAALAPRPRGRPRKMPDSLPPQSVSEEPTPDERPREELLKEIEYLRAEVAYLKKLDALLQSKKAAAPKKKRK</sequence>
<feature type="domain" description="Insertion element IS150 protein InsJ-like helix-turn-helix" evidence="3">
    <location>
        <begin position="9"/>
        <end position="55"/>
    </location>
</feature>
<dbReference type="SUPFAM" id="SSF46689">
    <property type="entry name" value="Homeodomain-like"/>
    <property type="match status" value="1"/>
</dbReference>
<reference evidence="6 7" key="1">
    <citation type="journal article" date="2017" name="Genome Announc.">
        <title>Complete Genome Sequence of Burkholderia stabilis FERMP-21014.</title>
        <authorList>
            <person name="Konishi K."/>
            <person name="Kumagai T."/>
            <person name="Sakasegawa S."/>
            <person name="Tamura T."/>
        </authorList>
    </citation>
    <scope>NUCLEOTIDE SEQUENCE [LARGE SCALE GENOMIC DNA]</scope>
    <source>
        <strain evidence="6 7">FERMP-21014</strain>
    </source>
</reference>
<gene>
    <name evidence="4" type="ORF">BSFP_024480</name>
    <name evidence="5" type="ORF">BSFP_034170</name>
    <name evidence="6" type="ORF">BSFP_061500</name>
</gene>
<dbReference type="InterPro" id="IPR009057">
    <property type="entry name" value="Homeodomain-like_sf"/>
</dbReference>
<dbReference type="Gene3D" id="1.10.10.10">
    <property type="entry name" value="Winged helix-like DNA-binding domain superfamily/Winged helix DNA-binding domain"/>
    <property type="match status" value="2"/>
</dbReference>
<evidence type="ECO:0000313" key="4">
    <source>
        <dbReference type="EMBL" id="BAX59611.1"/>
    </source>
</evidence>
<dbReference type="InterPro" id="IPR036388">
    <property type="entry name" value="WH-like_DNA-bd_sf"/>
</dbReference>
<dbReference type="EMBL" id="AP018111">
    <property type="protein sequence ID" value="BAX59611.1"/>
    <property type="molecule type" value="Genomic_DNA"/>
</dbReference>
<organism evidence="6 7">
    <name type="scientific">Burkholderia stabilis</name>
    <dbReference type="NCBI Taxonomy" id="95485"/>
    <lineage>
        <taxon>Bacteria</taxon>
        <taxon>Pseudomonadati</taxon>
        <taxon>Pseudomonadota</taxon>
        <taxon>Betaproteobacteria</taxon>
        <taxon>Burkholderiales</taxon>
        <taxon>Burkholderiaceae</taxon>
        <taxon>Burkholderia</taxon>
        <taxon>Burkholderia cepacia complex</taxon>
    </lineage>
</organism>
<comment type="similarity">
    <text evidence="1">Belongs to the IS150/IS1296 orfA family.</text>
</comment>
<dbReference type="Proteomes" id="UP000218432">
    <property type="component" value="Chromosome 2"/>
</dbReference>
<dbReference type="SUPFAM" id="SSF48295">
    <property type="entry name" value="TrpR-like"/>
    <property type="match status" value="1"/>
</dbReference>
<dbReference type="PANTHER" id="PTHR33795:SF1">
    <property type="entry name" value="INSERTION ELEMENT IS150 PROTEIN INSJ"/>
    <property type="match status" value="1"/>
</dbReference>
<dbReference type="GO" id="GO:0043565">
    <property type="term" value="F:sequence-specific DNA binding"/>
    <property type="evidence" value="ECO:0007669"/>
    <property type="project" value="InterPro"/>
</dbReference>